<comment type="caution">
    <text evidence="3">The sequence shown here is derived from an EMBL/GenBank/DDBJ whole genome shotgun (WGS) entry which is preliminary data.</text>
</comment>
<dbReference type="RefSeq" id="WP_136574492.1">
    <property type="nucleotide sequence ID" value="NZ_STFG01000021.1"/>
</dbReference>
<accession>A0A4S8EVY7</accession>
<feature type="transmembrane region" description="Helical" evidence="2">
    <location>
        <begin position="234"/>
        <end position="252"/>
    </location>
</feature>
<evidence type="ECO:0000256" key="1">
    <source>
        <dbReference type="SAM" id="MobiDB-lite"/>
    </source>
</evidence>
<evidence type="ECO:0000313" key="4">
    <source>
        <dbReference type="Proteomes" id="UP000308917"/>
    </source>
</evidence>
<dbReference type="Proteomes" id="UP000308917">
    <property type="component" value="Unassembled WGS sequence"/>
</dbReference>
<organism evidence="3 4">
    <name type="scientific">Lampropedia puyangensis</name>
    <dbReference type="NCBI Taxonomy" id="1330072"/>
    <lineage>
        <taxon>Bacteria</taxon>
        <taxon>Pseudomonadati</taxon>
        <taxon>Pseudomonadota</taxon>
        <taxon>Betaproteobacteria</taxon>
        <taxon>Burkholderiales</taxon>
        <taxon>Comamonadaceae</taxon>
        <taxon>Lampropedia</taxon>
    </lineage>
</organism>
<feature type="transmembrane region" description="Helical" evidence="2">
    <location>
        <begin position="272"/>
        <end position="288"/>
    </location>
</feature>
<reference evidence="3 4" key="1">
    <citation type="journal article" date="2015" name="Antonie Van Leeuwenhoek">
        <title>Lampropedia puyangensis sp. nov., isolated from symptomatic bark of Populus ? euramericana canker and emended description of Lampropedia hyalina (Ehrenberg 1832) Lee et al. 2004.</title>
        <authorList>
            <person name="Li Y."/>
            <person name="Wang T."/>
            <person name="Piao C.G."/>
            <person name="Wang L.F."/>
            <person name="Tian G.Z."/>
            <person name="Zhu T.H."/>
            <person name="Guo M.W."/>
        </authorList>
    </citation>
    <scope>NUCLEOTIDE SEQUENCE [LARGE SCALE GENOMIC DNA]</scope>
    <source>
        <strain evidence="3 4">2-bin</strain>
    </source>
</reference>
<keyword evidence="2" id="KW-0472">Membrane</keyword>
<protein>
    <submittedName>
        <fullName evidence="3">DUF3262 family protein</fullName>
    </submittedName>
</protein>
<keyword evidence="2" id="KW-1133">Transmembrane helix</keyword>
<keyword evidence="2" id="KW-0812">Transmembrane</keyword>
<dbReference type="OrthoDB" id="8796781at2"/>
<evidence type="ECO:0000313" key="3">
    <source>
        <dbReference type="EMBL" id="THT98420.1"/>
    </source>
</evidence>
<dbReference type="EMBL" id="STFG01000021">
    <property type="protein sequence ID" value="THT98420.1"/>
    <property type="molecule type" value="Genomic_DNA"/>
</dbReference>
<dbReference type="AlphaFoldDB" id="A0A4S8EVY7"/>
<evidence type="ECO:0000256" key="2">
    <source>
        <dbReference type="SAM" id="Phobius"/>
    </source>
</evidence>
<feature type="region of interest" description="Disordered" evidence="1">
    <location>
        <begin position="184"/>
        <end position="205"/>
    </location>
</feature>
<sequence>MSASRSFLQYVFFSLLVIIAGLAIAKTYVTADQVAQAIRQSPNANQWLRDNADAVGRLAMFESGGQLDVYNQSCCYGVLQMNTQNLDREGYKNPSDYMNAPLQDQVNAWANVMSQALNTKNPQALAQMGIFDGREVTGDMVLACVQLGIGNCGTMIRSGSCSGFADINGTTICSMADRIRDGSHAGGGSSGTGGIPGYGSSSGSGGDMTYHPSTYEGASFESGSGQNPDDMRKLFQGILLAVATLVIAFGMLHSWKSFARGQIAVAHFKRHMVISGVTLMFIIAISAYL</sequence>
<gene>
    <name evidence="3" type="ORF">E9531_14505</name>
</gene>
<keyword evidence="4" id="KW-1185">Reference proteome</keyword>
<name>A0A4S8EVY7_9BURK</name>
<proteinExistence type="predicted"/>